<dbReference type="PANTHER" id="PTHR11579">
    <property type="entry name" value="PROTEIN-L-ISOASPARTATE O-METHYLTRANSFERASE"/>
    <property type="match status" value="1"/>
</dbReference>
<evidence type="ECO:0000313" key="13">
    <source>
        <dbReference type="Proteomes" id="UP001595645"/>
    </source>
</evidence>
<dbReference type="EMBL" id="JBHRWK010000048">
    <property type="protein sequence ID" value="MFC3453359.1"/>
    <property type="molecule type" value="Genomic_DNA"/>
</dbReference>
<accession>A0ABV7P600</accession>
<comment type="subcellular location">
    <subcellularLocation>
        <location evidence="1">Cytoplasm</location>
    </subcellularLocation>
</comment>
<evidence type="ECO:0000313" key="12">
    <source>
        <dbReference type="EMBL" id="MFC3453359.1"/>
    </source>
</evidence>
<evidence type="ECO:0000256" key="11">
    <source>
        <dbReference type="ARBA" id="ARBA00031350"/>
    </source>
</evidence>
<comment type="caution">
    <text evidence="12">The sequence shown here is derived from an EMBL/GenBank/DDBJ whole genome shotgun (WGS) entry which is preliminary data.</text>
</comment>
<keyword evidence="7" id="KW-0808">Transferase</keyword>
<dbReference type="EC" id="2.1.1.77" evidence="3"/>
<dbReference type="Gene3D" id="3.40.50.150">
    <property type="entry name" value="Vaccinia Virus protein VP39"/>
    <property type="match status" value="1"/>
</dbReference>
<reference evidence="13" key="1">
    <citation type="journal article" date="2019" name="Int. J. Syst. Evol. Microbiol.">
        <title>The Global Catalogue of Microorganisms (GCM) 10K type strain sequencing project: providing services to taxonomists for standard genome sequencing and annotation.</title>
        <authorList>
            <consortium name="The Broad Institute Genomics Platform"/>
            <consortium name="The Broad Institute Genome Sequencing Center for Infectious Disease"/>
            <person name="Wu L."/>
            <person name="Ma J."/>
        </authorList>
    </citation>
    <scope>NUCLEOTIDE SEQUENCE [LARGE SCALE GENOMIC DNA]</scope>
    <source>
        <strain evidence="13">CGMCC 4.7676</strain>
    </source>
</reference>
<dbReference type="PROSITE" id="PS01279">
    <property type="entry name" value="PCMT"/>
    <property type="match status" value="1"/>
</dbReference>
<dbReference type="Proteomes" id="UP001595645">
    <property type="component" value="Unassembled WGS sequence"/>
</dbReference>
<evidence type="ECO:0000256" key="10">
    <source>
        <dbReference type="ARBA" id="ARBA00031323"/>
    </source>
</evidence>
<dbReference type="RefSeq" id="WP_378242118.1">
    <property type="nucleotide sequence ID" value="NZ_JBHRWK010000048.1"/>
</dbReference>
<sequence>MDVLDTAPWETRATALATELDTELAAAGVVLDPAWRQAFAATPRHRFVLQILDGGAVLGHGDPGWLDAVYANESLATQTRISDASGRPVPTSSSSKPTVMARMLERLAVQPGHRVLEIGTGTGYNAALLAHRLGETAVCSIDLDPDLVDSARVHLAEIGLHPQLAAGNGAAGWPGGGPFDRIIATCAVTAIPPAWIDQLADGGRIVAPLDAGSAGPLLVLDKTADDEVTGIIDPYPVLFMPMRAIVDNPYGPGQEPGAAAIGMPHYGTTTLDPAALLARPELELFLWLHAPGLQLGGGTKHGVVVAERGAVRAEADLKPLADGTWAVRQHGPYRLWDTLEHAVAAFDALDHPDASRLGVSALNVAGKQYVWLDDPDSDHCWPLIS</sequence>
<proteinExistence type="inferred from homology"/>
<evidence type="ECO:0000256" key="1">
    <source>
        <dbReference type="ARBA" id="ARBA00004496"/>
    </source>
</evidence>
<dbReference type="GO" id="GO:0032259">
    <property type="term" value="P:methylation"/>
    <property type="evidence" value="ECO:0007669"/>
    <property type="project" value="UniProtKB-KW"/>
</dbReference>
<evidence type="ECO:0000256" key="3">
    <source>
        <dbReference type="ARBA" id="ARBA00011890"/>
    </source>
</evidence>
<evidence type="ECO:0000256" key="4">
    <source>
        <dbReference type="ARBA" id="ARBA00013346"/>
    </source>
</evidence>
<dbReference type="InterPro" id="IPR029063">
    <property type="entry name" value="SAM-dependent_MTases_sf"/>
</dbReference>
<dbReference type="PANTHER" id="PTHR11579:SF0">
    <property type="entry name" value="PROTEIN-L-ISOASPARTATE(D-ASPARTATE) O-METHYLTRANSFERASE"/>
    <property type="match status" value="1"/>
</dbReference>
<keyword evidence="13" id="KW-1185">Reference proteome</keyword>
<dbReference type="Pfam" id="PF01135">
    <property type="entry name" value="PCMT"/>
    <property type="match status" value="1"/>
</dbReference>
<dbReference type="CDD" id="cd02440">
    <property type="entry name" value="AdoMet_MTases"/>
    <property type="match status" value="1"/>
</dbReference>
<gene>
    <name evidence="12" type="ORF">ACFOSH_28315</name>
</gene>
<evidence type="ECO:0000256" key="7">
    <source>
        <dbReference type="ARBA" id="ARBA00022679"/>
    </source>
</evidence>
<evidence type="ECO:0000256" key="2">
    <source>
        <dbReference type="ARBA" id="ARBA00005369"/>
    </source>
</evidence>
<dbReference type="SUPFAM" id="SSF53335">
    <property type="entry name" value="S-adenosyl-L-methionine-dependent methyltransferases"/>
    <property type="match status" value="1"/>
</dbReference>
<keyword evidence="8" id="KW-0949">S-adenosyl-L-methionine</keyword>
<dbReference type="InterPro" id="IPR000682">
    <property type="entry name" value="PCMT"/>
</dbReference>
<keyword evidence="6 12" id="KW-0489">Methyltransferase</keyword>
<evidence type="ECO:0000256" key="6">
    <source>
        <dbReference type="ARBA" id="ARBA00022603"/>
    </source>
</evidence>
<comment type="similarity">
    <text evidence="2">Belongs to the methyltransferase superfamily. L-isoaspartyl/D-aspartyl protein methyltransferase family.</text>
</comment>
<evidence type="ECO:0000256" key="8">
    <source>
        <dbReference type="ARBA" id="ARBA00022691"/>
    </source>
</evidence>
<dbReference type="GO" id="GO:0008168">
    <property type="term" value="F:methyltransferase activity"/>
    <property type="evidence" value="ECO:0007669"/>
    <property type="project" value="UniProtKB-KW"/>
</dbReference>
<organism evidence="12 13">
    <name type="scientific">Amycolatopsis speibonae</name>
    <dbReference type="NCBI Taxonomy" id="1450224"/>
    <lineage>
        <taxon>Bacteria</taxon>
        <taxon>Bacillati</taxon>
        <taxon>Actinomycetota</taxon>
        <taxon>Actinomycetes</taxon>
        <taxon>Pseudonocardiales</taxon>
        <taxon>Pseudonocardiaceae</taxon>
        <taxon>Amycolatopsis</taxon>
    </lineage>
</organism>
<evidence type="ECO:0000256" key="5">
    <source>
        <dbReference type="ARBA" id="ARBA00022490"/>
    </source>
</evidence>
<name>A0ABV7P600_9PSEU</name>
<keyword evidence="5" id="KW-0963">Cytoplasm</keyword>
<protein>
    <recommendedName>
        <fullName evidence="4">Protein-L-isoaspartate O-methyltransferase</fullName>
        <ecNumber evidence="3">2.1.1.77</ecNumber>
    </recommendedName>
    <alternativeName>
        <fullName evidence="11">L-isoaspartyl protein carboxyl methyltransferase</fullName>
    </alternativeName>
    <alternativeName>
        <fullName evidence="9">Protein L-isoaspartyl methyltransferase</fullName>
    </alternativeName>
    <alternativeName>
        <fullName evidence="10">Protein-beta-aspartate methyltransferase</fullName>
    </alternativeName>
</protein>
<evidence type="ECO:0000256" key="9">
    <source>
        <dbReference type="ARBA" id="ARBA00030757"/>
    </source>
</evidence>